<dbReference type="InParanoid" id="G0MVN6"/>
<organism evidence="14">
    <name type="scientific">Caenorhabditis brenneri</name>
    <name type="common">Nematode worm</name>
    <dbReference type="NCBI Taxonomy" id="135651"/>
    <lineage>
        <taxon>Eukaryota</taxon>
        <taxon>Metazoa</taxon>
        <taxon>Ecdysozoa</taxon>
        <taxon>Nematoda</taxon>
        <taxon>Chromadorea</taxon>
        <taxon>Rhabditida</taxon>
        <taxon>Rhabditina</taxon>
        <taxon>Rhabditomorpha</taxon>
        <taxon>Rhabditoidea</taxon>
        <taxon>Rhabditidae</taxon>
        <taxon>Peloderinae</taxon>
        <taxon>Caenorhabditis</taxon>
    </lineage>
</organism>
<keyword evidence="14" id="KW-1185">Reference proteome</keyword>
<dbReference type="SUPFAM" id="SSF140612">
    <property type="entry name" value="EB1 dimerisation domain-like"/>
    <property type="match status" value="1"/>
</dbReference>
<comment type="subcellular location">
    <subcellularLocation>
        <location evidence="1">Cytoplasm</location>
        <location evidence="1">Cytoskeleton</location>
    </subcellularLocation>
</comment>
<sequence>MVVNVFISAVTTDTLSRKDAVAWVNNLLKSHFTKVEEMASGAAYCQLTHLLFNNSINLRKVKFNPRSEPDILNNWKVLTTAWKHLEIDKPVDVEKMKKAKFQDNMEFLQWFYKFFNANLAVEPEDYDAVAARFGEDLPALKGATGARPAAPAPRTVAAAPKAKPLPTSVPPVVSKPAPAVTSNVRNGARPAPATSAGSRRSENSPNEDILKQEVEKQKTVASEWETMAKEMESEREFYYAMLQQVEGLLHEADELKSATIDKESLRSILYQGNKDTEQNGEENPQLQDALAANLDDTETF</sequence>
<dbReference type="EMBL" id="GL379814">
    <property type="protein sequence ID" value="EGT44820.1"/>
    <property type="molecule type" value="Genomic_DNA"/>
</dbReference>
<evidence type="ECO:0000313" key="13">
    <source>
        <dbReference type="EMBL" id="EGT44820.1"/>
    </source>
</evidence>
<keyword evidence="6" id="KW-0498">Mitosis</keyword>
<dbReference type="Pfam" id="PF00307">
    <property type="entry name" value="CH"/>
    <property type="match status" value="1"/>
</dbReference>
<dbReference type="GO" id="GO:0008017">
    <property type="term" value="F:microtubule binding"/>
    <property type="evidence" value="ECO:0007669"/>
    <property type="project" value="InterPro"/>
</dbReference>
<feature type="compositionally biased region" description="Low complexity" evidence="10">
    <location>
        <begin position="143"/>
        <end position="181"/>
    </location>
</feature>
<feature type="domain" description="EB1 C-terminal" evidence="12">
    <location>
        <begin position="206"/>
        <end position="278"/>
    </location>
</feature>
<dbReference type="SUPFAM" id="SSF47576">
    <property type="entry name" value="Calponin-homology domain, CH-domain"/>
    <property type="match status" value="1"/>
</dbReference>
<reference evidence="14" key="1">
    <citation type="submission" date="2011-07" db="EMBL/GenBank/DDBJ databases">
        <authorList>
            <consortium name="Caenorhabditis brenneri Sequencing and Analysis Consortium"/>
            <person name="Wilson R.K."/>
        </authorList>
    </citation>
    <scope>NUCLEOTIDE SEQUENCE [LARGE SCALE GENOMIC DNA]</scope>
    <source>
        <strain evidence="14">PB2801</strain>
    </source>
</reference>
<evidence type="ECO:0000256" key="2">
    <source>
        <dbReference type="ARBA" id="ARBA00010729"/>
    </source>
</evidence>
<comment type="similarity">
    <text evidence="2">Belongs to the MAPRE family.</text>
</comment>
<keyword evidence="8" id="KW-0131">Cell cycle</keyword>
<evidence type="ECO:0000256" key="4">
    <source>
        <dbReference type="ARBA" id="ARBA00022618"/>
    </source>
</evidence>
<evidence type="ECO:0000256" key="6">
    <source>
        <dbReference type="ARBA" id="ARBA00022776"/>
    </source>
</evidence>
<dbReference type="Proteomes" id="UP000008068">
    <property type="component" value="Unassembled WGS sequence"/>
</dbReference>
<keyword evidence="4" id="KW-0132">Cell division</keyword>
<name>G0MVN6_CAEBE</name>
<evidence type="ECO:0000256" key="1">
    <source>
        <dbReference type="ARBA" id="ARBA00004245"/>
    </source>
</evidence>
<feature type="compositionally biased region" description="Polar residues" evidence="10">
    <location>
        <begin position="195"/>
        <end position="206"/>
    </location>
</feature>
<dbReference type="PROSITE" id="PS51230">
    <property type="entry name" value="EB1_C"/>
    <property type="match status" value="1"/>
</dbReference>
<dbReference type="HOGENOM" id="CLU_041744_1_0_1"/>
<gene>
    <name evidence="13" type="primary">Cbn-ebp-2</name>
    <name evidence="13" type="ORF">CAEBREN_09929</name>
</gene>
<keyword evidence="3" id="KW-0963">Cytoplasm</keyword>
<dbReference type="eggNOG" id="KOG3000">
    <property type="taxonomic scope" value="Eukaryota"/>
</dbReference>
<dbReference type="Gene3D" id="1.10.418.10">
    <property type="entry name" value="Calponin-like domain"/>
    <property type="match status" value="1"/>
</dbReference>
<evidence type="ECO:0000259" key="12">
    <source>
        <dbReference type="PROSITE" id="PS51230"/>
    </source>
</evidence>
<evidence type="ECO:0000256" key="9">
    <source>
        <dbReference type="PROSITE-ProRule" id="PRU00576"/>
    </source>
</evidence>
<dbReference type="OMA" id="SMQTNNM"/>
<dbReference type="InterPro" id="IPR036133">
    <property type="entry name" value="EB1_C_sf"/>
</dbReference>
<dbReference type="GO" id="GO:0051301">
    <property type="term" value="P:cell division"/>
    <property type="evidence" value="ECO:0007669"/>
    <property type="project" value="UniProtKB-KW"/>
</dbReference>
<dbReference type="STRING" id="135651.G0MVN6"/>
<keyword evidence="7" id="KW-0206">Cytoskeleton</keyword>
<dbReference type="PROSITE" id="PS50021">
    <property type="entry name" value="CH"/>
    <property type="match status" value="1"/>
</dbReference>
<dbReference type="Gene3D" id="1.20.5.1430">
    <property type="match status" value="1"/>
</dbReference>
<evidence type="ECO:0000256" key="5">
    <source>
        <dbReference type="ARBA" id="ARBA00022701"/>
    </source>
</evidence>
<dbReference type="OrthoDB" id="2119228at2759"/>
<protein>
    <submittedName>
        <fullName evidence="13">CBN-EBP-2 protein</fullName>
    </submittedName>
</protein>
<dbReference type="InterPro" id="IPR036872">
    <property type="entry name" value="CH_dom_sf"/>
</dbReference>
<dbReference type="InterPro" id="IPR027328">
    <property type="entry name" value="MAPRE"/>
</dbReference>
<dbReference type="AlphaFoldDB" id="G0MVN6"/>
<evidence type="ECO:0000259" key="11">
    <source>
        <dbReference type="PROSITE" id="PS50021"/>
    </source>
</evidence>
<evidence type="ECO:0000256" key="10">
    <source>
        <dbReference type="SAM" id="MobiDB-lite"/>
    </source>
</evidence>
<proteinExistence type="inferred from homology"/>
<evidence type="ECO:0000313" key="14">
    <source>
        <dbReference type="Proteomes" id="UP000008068"/>
    </source>
</evidence>
<evidence type="ECO:0000256" key="3">
    <source>
        <dbReference type="ARBA" id="ARBA00022490"/>
    </source>
</evidence>
<dbReference type="PANTHER" id="PTHR10623">
    <property type="entry name" value="MICROTUBULE-ASSOCIATED PROTEIN RP/EB FAMILY MEMBER"/>
    <property type="match status" value="1"/>
</dbReference>
<dbReference type="FunFam" id="1.10.418.10:FF:000105">
    <property type="entry name" value="Microtubule End Binding Protein"/>
    <property type="match status" value="1"/>
</dbReference>
<feature type="domain" description="Calponin-homology (CH)" evidence="11">
    <location>
        <begin position="14"/>
        <end position="116"/>
    </location>
</feature>
<evidence type="ECO:0000256" key="7">
    <source>
        <dbReference type="ARBA" id="ARBA00023212"/>
    </source>
</evidence>
<accession>G0MVN6</accession>
<keyword evidence="5 9" id="KW-0493">Microtubule</keyword>
<dbReference type="InterPro" id="IPR001715">
    <property type="entry name" value="CH_dom"/>
</dbReference>
<dbReference type="GO" id="GO:0005874">
    <property type="term" value="C:microtubule"/>
    <property type="evidence" value="ECO:0007669"/>
    <property type="project" value="UniProtKB-KW"/>
</dbReference>
<feature type="region of interest" description="Disordered" evidence="10">
    <location>
        <begin position="143"/>
        <end position="208"/>
    </location>
</feature>
<dbReference type="InterPro" id="IPR004953">
    <property type="entry name" value="EB1_C"/>
</dbReference>
<evidence type="ECO:0000256" key="8">
    <source>
        <dbReference type="ARBA" id="ARBA00023306"/>
    </source>
</evidence>
<dbReference type="Pfam" id="PF03271">
    <property type="entry name" value="EB1"/>
    <property type="match status" value="1"/>
</dbReference>
<feature type="region of interest" description="Disordered" evidence="10">
    <location>
        <begin position="271"/>
        <end position="300"/>
    </location>
</feature>
<dbReference type="FunCoup" id="G0MVN6">
    <property type="interactions" value="42"/>
</dbReference>